<organism evidence="1 2">
    <name type="scientific">Cyclobacterium xiamenense</name>
    <dbReference type="NCBI Taxonomy" id="1297121"/>
    <lineage>
        <taxon>Bacteria</taxon>
        <taxon>Pseudomonadati</taxon>
        <taxon>Bacteroidota</taxon>
        <taxon>Cytophagia</taxon>
        <taxon>Cytophagales</taxon>
        <taxon>Cyclobacteriaceae</taxon>
        <taxon>Cyclobacterium</taxon>
    </lineage>
</organism>
<sequence>MNVTVDLSFLIAVKDMREEQRRFFHLTKEAKAKKLPQLWAQRKNCLDSSRQLEALVDIRLDQYLNGKEVARD</sequence>
<proteinExistence type="predicted"/>
<protein>
    <submittedName>
        <fullName evidence="1">Uncharacterized protein</fullName>
    </submittedName>
</protein>
<dbReference type="STRING" id="1416801.SAMN05192553_102705"/>
<evidence type="ECO:0000313" key="1">
    <source>
        <dbReference type="EMBL" id="SEJ16342.1"/>
    </source>
</evidence>
<gene>
    <name evidence="1" type="ORF">SAMN05192553_102705</name>
</gene>
<dbReference type="EMBL" id="FNZH01000002">
    <property type="protein sequence ID" value="SEJ16342.1"/>
    <property type="molecule type" value="Genomic_DNA"/>
</dbReference>
<accession>A0A1H6WUX7</accession>
<dbReference type="OrthoDB" id="9966186at2"/>
<dbReference type="AlphaFoldDB" id="A0A1H6WUX7"/>
<dbReference type="RefSeq" id="WP_092171985.1">
    <property type="nucleotide sequence ID" value="NZ_FNZH01000002.1"/>
</dbReference>
<keyword evidence="2" id="KW-1185">Reference proteome</keyword>
<dbReference type="Proteomes" id="UP000199403">
    <property type="component" value="Unassembled WGS sequence"/>
</dbReference>
<reference evidence="2" key="1">
    <citation type="submission" date="2016-10" db="EMBL/GenBank/DDBJ databases">
        <authorList>
            <person name="Varghese N."/>
            <person name="Submissions S."/>
        </authorList>
    </citation>
    <scope>NUCLEOTIDE SEQUENCE [LARGE SCALE GENOMIC DNA]</scope>
    <source>
        <strain evidence="2">IBRC-M 10761</strain>
    </source>
</reference>
<evidence type="ECO:0000313" key="2">
    <source>
        <dbReference type="Proteomes" id="UP000199403"/>
    </source>
</evidence>
<name>A0A1H6WUX7_9BACT</name>